<dbReference type="Pfam" id="PF10157">
    <property type="entry name" value="BORCS6"/>
    <property type="match status" value="1"/>
</dbReference>
<protein>
    <recommendedName>
        <fullName evidence="2">BLOC-1-related complex subunit 6 C-terminal helix domain-containing protein</fullName>
    </recommendedName>
</protein>
<dbReference type="OrthoDB" id="21270at2759"/>
<dbReference type="InterPro" id="IPR046465">
    <property type="entry name" value="BORCS6_C"/>
</dbReference>
<reference evidence="3" key="1">
    <citation type="submission" date="2020-11" db="EMBL/GenBank/DDBJ databases">
        <authorList>
            <person name="Tran Van P."/>
        </authorList>
    </citation>
    <scope>NUCLEOTIDE SEQUENCE</scope>
</reference>
<accession>A0A7R9QC77</accession>
<dbReference type="InterPro" id="IPR019314">
    <property type="entry name" value="BORCS6"/>
</dbReference>
<dbReference type="PANTHER" id="PTHR13440">
    <property type="entry name" value="BLOC-1 RELATED COMPLEX SUBUNIT 6"/>
    <property type="match status" value="1"/>
</dbReference>
<sequence length="227" mass="25500">MSSNSLAKDEDNESTVSPLSANEENCDQLCNDLMTSSYNEISFSGSDEQTDVEAAEDLSSCDSEQQLQKKLSSSLSYGVNSSLIQSIDGHLVSYVAQDFEHKLKHSTSSPSIEDHLSQQSERIEFKLLNDLEKQSKLLSNNINSMLRHISESTHNITSLTVECISTYETCLNNTCDVIDSNIKSMYQLMAKCEELNQSMKPIAKLSEELKEVKRLLELFEKAVDYKM</sequence>
<evidence type="ECO:0000313" key="3">
    <source>
        <dbReference type="EMBL" id="CAD7639328.1"/>
    </source>
</evidence>
<dbReference type="AlphaFoldDB" id="A0A7R9QC77"/>
<gene>
    <name evidence="3" type="ORF">ONB1V03_LOCUS1926</name>
</gene>
<feature type="compositionally biased region" description="Polar residues" evidence="1">
    <location>
        <begin position="14"/>
        <end position="23"/>
    </location>
</feature>
<feature type="domain" description="BLOC-1-related complex subunit 6 C-terminal helix" evidence="2">
    <location>
        <begin position="122"/>
        <end position="220"/>
    </location>
</feature>
<feature type="region of interest" description="Disordered" evidence="1">
    <location>
        <begin position="1"/>
        <end position="23"/>
    </location>
</feature>
<evidence type="ECO:0000256" key="1">
    <source>
        <dbReference type="SAM" id="MobiDB-lite"/>
    </source>
</evidence>
<evidence type="ECO:0000259" key="2">
    <source>
        <dbReference type="Pfam" id="PF10157"/>
    </source>
</evidence>
<keyword evidence="4" id="KW-1185">Reference proteome</keyword>
<dbReference type="EMBL" id="OC915220">
    <property type="protein sequence ID" value="CAD7639328.1"/>
    <property type="molecule type" value="Genomic_DNA"/>
</dbReference>
<dbReference type="GO" id="GO:0099078">
    <property type="term" value="C:BORC complex"/>
    <property type="evidence" value="ECO:0007669"/>
    <property type="project" value="TreeGrafter"/>
</dbReference>
<organism evidence="3">
    <name type="scientific">Oppiella nova</name>
    <dbReference type="NCBI Taxonomy" id="334625"/>
    <lineage>
        <taxon>Eukaryota</taxon>
        <taxon>Metazoa</taxon>
        <taxon>Ecdysozoa</taxon>
        <taxon>Arthropoda</taxon>
        <taxon>Chelicerata</taxon>
        <taxon>Arachnida</taxon>
        <taxon>Acari</taxon>
        <taxon>Acariformes</taxon>
        <taxon>Sarcoptiformes</taxon>
        <taxon>Oribatida</taxon>
        <taxon>Brachypylina</taxon>
        <taxon>Oppioidea</taxon>
        <taxon>Oppiidae</taxon>
        <taxon>Oppiella</taxon>
    </lineage>
</organism>
<dbReference type="PANTHER" id="PTHR13440:SF7">
    <property type="entry name" value="BLOC-1 RELATED COMPLEX SUBUNIT 6"/>
    <property type="match status" value="1"/>
</dbReference>
<dbReference type="EMBL" id="CAJPVJ010000395">
    <property type="protein sequence ID" value="CAG2162330.1"/>
    <property type="molecule type" value="Genomic_DNA"/>
</dbReference>
<name>A0A7R9QC77_9ACAR</name>
<dbReference type="Proteomes" id="UP000728032">
    <property type="component" value="Unassembled WGS sequence"/>
</dbReference>
<dbReference type="GO" id="GO:0032418">
    <property type="term" value="P:lysosome localization"/>
    <property type="evidence" value="ECO:0007669"/>
    <property type="project" value="TreeGrafter"/>
</dbReference>
<evidence type="ECO:0000313" key="4">
    <source>
        <dbReference type="Proteomes" id="UP000728032"/>
    </source>
</evidence>
<proteinExistence type="predicted"/>